<evidence type="ECO:0000313" key="2">
    <source>
        <dbReference type="Proteomes" id="UP000001396"/>
    </source>
</evidence>
<accession>D3B8K9</accession>
<proteinExistence type="predicted"/>
<comment type="caution">
    <text evidence="1">The sequence shown here is derived from an EMBL/GenBank/DDBJ whole genome shotgun (WGS) entry which is preliminary data.</text>
</comment>
<dbReference type="GeneID" id="31360289"/>
<dbReference type="EMBL" id="ADBJ01000020">
    <property type="protein sequence ID" value="EFA82377.1"/>
    <property type="molecule type" value="Genomic_DNA"/>
</dbReference>
<organism evidence="1 2">
    <name type="scientific">Heterostelium pallidum (strain ATCC 26659 / Pp 5 / PN500)</name>
    <name type="common">Cellular slime mold</name>
    <name type="synonym">Polysphondylium pallidum</name>
    <dbReference type="NCBI Taxonomy" id="670386"/>
    <lineage>
        <taxon>Eukaryota</taxon>
        <taxon>Amoebozoa</taxon>
        <taxon>Evosea</taxon>
        <taxon>Eumycetozoa</taxon>
        <taxon>Dictyostelia</taxon>
        <taxon>Acytosteliales</taxon>
        <taxon>Acytosteliaceae</taxon>
        <taxon>Heterostelium</taxon>
    </lineage>
</organism>
<protein>
    <submittedName>
        <fullName evidence="1">Uncharacterized protein</fullName>
    </submittedName>
</protein>
<reference evidence="1 2" key="1">
    <citation type="journal article" date="2011" name="Genome Res.">
        <title>Phylogeny-wide analysis of social amoeba genomes highlights ancient origins for complex intercellular communication.</title>
        <authorList>
            <person name="Heidel A.J."/>
            <person name="Lawal H.M."/>
            <person name="Felder M."/>
            <person name="Schilde C."/>
            <person name="Helps N.R."/>
            <person name="Tunggal B."/>
            <person name="Rivero F."/>
            <person name="John U."/>
            <person name="Schleicher M."/>
            <person name="Eichinger L."/>
            <person name="Platzer M."/>
            <person name="Noegel A.A."/>
            <person name="Schaap P."/>
            <person name="Gloeckner G."/>
        </authorList>
    </citation>
    <scope>NUCLEOTIDE SEQUENCE [LARGE SCALE GENOMIC DNA]</scope>
    <source>
        <strain evidence="2">ATCC 26659 / Pp 5 / PN500</strain>
    </source>
</reference>
<name>D3B8K9_HETP5</name>
<dbReference type="RefSeq" id="XP_020434494.1">
    <property type="nucleotide sequence ID" value="XM_020575699.1"/>
</dbReference>
<dbReference type="InParanoid" id="D3B8K9"/>
<evidence type="ECO:0000313" key="1">
    <source>
        <dbReference type="EMBL" id="EFA82377.1"/>
    </source>
</evidence>
<gene>
    <name evidence="1" type="ORF">PPL_04802</name>
</gene>
<sequence length="146" mass="17380">MNDFTCFWGHHINKNNNNYSYKKELQCKIKQANTNQWLQDCYYCCWCNNWIRAEIDIDTITQHTHRRRKRKKKPFTFMSAKTEQILLCACVICVSGNRIGGDKINLYVYNSRVFAEKNNQGVLLMILWHDDECVAAKLYVFNLNKL</sequence>
<dbReference type="Proteomes" id="UP000001396">
    <property type="component" value="Unassembled WGS sequence"/>
</dbReference>
<dbReference type="AlphaFoldDB" id="D3B8K9"/>
<keyword evidence="2" id="KW-1185">Reference proteome</keyword>